<dbReference type="EMBL" id="MHLE01000040">
    <property type="protein sequence ID" value="OGZ02192.1"/>
    <property type="molecule type" value="Genomic_DNA"/>
</dbReference>
<dbReference type="GO" id="GO:0006355">
    <property type="term" value="P:regulation of DNA-templated transcription"/>
    <property type="evidence" value="ECO:0007669"/>
    <property type="project" value="InterPro"/>
</dbReference>
<dbReference type="InterPro" id="IPR010985">
    <property type="entry name" value="Ribbon_hlx_hlx"/>
</dbReference>
<accession>A0A1G2CLV8</accession>
<organism evidence="1 2">
    <name type="scientific">Candidatus Liptonbacteria bacterium RIFOXYB1_FULL_36_10</name>
    <dbReference type="NCBI Taxonomy" id="1798654"/>
    <lineage>
        <taxon>Bacteria</taxon>
        <taxon>Candidatus Liptoniibacteriota</taxon>
    </lineage>
</organism>
<gene>
    <name evidence="1" type="ORF">A2390_00370</name>
</gene>
<evidence type="ECO:0000313" key="1">
    <source>
        <dbReference type="EMBL" id="OGZ02192.1"/>
    </source>
</evidence>
<name>A0A1G2CLV8_9BACT</name>
<evidence type="ECO:0008006" key="3">
    <source>
        <dbReference type="Google" id="ProtNLM"/>
    </source>
</evidence>
<sequence length="68" mass="7428">MSTISVPVSPKLEELIESLVKRGYGASKADVVRKALILLAEEEAVRLVLLAEQEPTLKGDLKKLAKKL</sequence>
<dbReference type="SUPFAM" id="SSF47598">
    <property type="entry name" value="Ribbon-helix-helix"/>
    <property type="match status" value="1"/>
</dbReference>
<evidence type="ECO:0000313" key="2">
    <source>
        <dbReference type="Proteomes" id="UP000178599"/>
    </source>
</evidence>
<comment type="caution">
    <text evidence="1">The sequence shown here is derived from an EMBL/GenBank/DDBJ whole genome shotgun (WGS) entry which is preliminary data.</text>
</comment>
<dbReference type="Proteomes" id="UP000178599">
    <property type="component" value="Unassembled WGS sequence"/>
</dbReference>
<proteinExistence type="predicted"/>
<protein>
    <recommendedName>
        <fullName evidence="3">Ribbon-helix-helix protein CopG domain-containing protein</fullName>
    </recommendedName>
</protein>
<reference evidence="1 2" key="1">
    <citation type="journal article" date="2016" name="Nat. Commun.">
        <title>Thousands of microbial genomes shed light on interconnected biogeochemical processes in an aquifer system.</title>
        <authorList>
            <person name="Anantharaman K."/>
            <person name="Brown C.T."/>
            <person name="Hug L.A."/>
            <person name="Sharon I."/>
            <person name="Castelle C.J."/>
            <person name="Probst A.J."/>
            <person name="Thomas B.C."/>
            <person name="Singh A."/>
            <person name="Wilkins M.J."/>
            <person name="Karaoz U."/>
            <person name="Brodie E.L."/>
            <person name="Williams K.H."/>
            <person name="Hubbard S.S."/>
            <person name="Banfield J.F."/>
        </authorList>
    </citation>
    <scope>NUCLEOTIDE SEQUENCE [LARGE SCALE GENOMIC DNA]</scope>
</reference>
<dbReference type="AlphaFoldDB" id="A0A1G2CLV8"/>